<name>A0ABP6BSH9_9MICO</name>
<dbReference type="InterPro" id="IPR002931">
    <property type="entry name" value="Transglutaminase-like"/>
</dbReference>
<keyword evidence="2" id="KW-0812">Transmembrane</keyword>
<feature type="transmembrane region" description="Helical" evidence="2">
    <location>
        <begin position="676"/>
        <end position="705"/>
    </location>
</feature>
<keyword evidence="2" id="KW-0472">Membrane</keyword>
<gene>
    <name evidence="4" type="ORF">GCM10009862_24530</name>
</gene>
<protein>
    <submittedName>
        <fullName evidence="4">Transglutaminase-like domain-containing protein</fullName>
    </submittedName>
</protein>
<feature type="region of interest" description="Disordered" evidence="1">
    <location>
        <begin position="617"/>
        <end position="670"/>
    </location>
</feature>
<feature type="transmembrane region" description="Helical" evidence="2">
    <location>
        <begin position="77"/>
        <end position="99"/>
    </location>
</feature>
<reference evidence="5" key="1">
    <citation type="journal article" date="2019" name="Int. J. Syst. Evol. Microbiol.">
        <title>The Global Catalogue of Microorganisms (GCM) 10K type strain sequencing project: providing services to taxonomists for standard genome sequencing and annotation.</title>
        <authorList>
            <consortium name="The Broad Institute Genomics Platform"/>
            <consortium name="The Broad Institute Genome Sequencing Center for Infectious Disease"/>
            <person name="Wu L."/>
            <person name="Ma J."/>
        </authorList>
    </citation>
    <scope>NUCLEOTIDE SEQUENCE [LARGE SCALE GENOMIC DNA]</scope>
    <source>
        <strain evidence="5">JCM 16365</strain>
    </source>
</reference>
<accession>A0ABP6BSH9</accession>
<comment type="caution">
    <text evidence="4">The sequence shown here is derived from an EMBL/GenBank/DDBJ whole genome shotgun (WGS) entry which is preliminary data.</text>
</comment>
<sequence length="833" mass="89069">MSAPAARTRTRRPRRADRDIAFLVGNIAFIDALLAIGAASAWAIYRSGWFVLAAAVAIVIATGIALLAVWRPLRWWQLALITAGAYVVAGVPIAAPTMITDPATILPGVWGVVSAPVTGWKNLLTLELPLGVYQATLALPFFLMLALGTLALLLALRAGRLWVLAAPLALVITAFGVLFGSSAVDGSWRIGVWELDGVWEAAIGLAALLTGFAWYVWRNVHTRRVALRVARTASGVRSSVRVARTLGSRIALAAGMLVIALTLGLALAPWAVAGSSRDVLRTAVDPVLKVRQTLSPLADYRAAFSDDRFDDVLFTVAADSGVDRVRLATLSYYDGRVMRATDPQTGGRSDSTEFRRVPASLPADTGNRASATFTIGDYTGIWVPAVGYLTSIDFSGSTRAALSDGFFYNPDSATGVELSDPGLDAGVSYTQTGVVPDAPRDPGTLTPSRSGTFDPAFVPESLEEWVTAQDAPSGGAGLVELISRLRARGLLSHALTLDPGTVPVWAQKLGDYTFEPSRSGHSTDRIGDLFSELLKKQNETGGTDDSLLVSAAGDDEQFAVAGALIADHLGFPARVVLGTRLSSDDADLPVCEDGTCTSGDLAAWIEVRDTDGTWTAIDTTPQHRVPLSPDVQQRRDPQNMTPVEPEQADTVLPPEADPADASPPQSDEPTDPVDLAWLWATLRISGIAIFALLILLMPAIAVLWAKVMRRRARRSSADPVDRVVGGWEEYLDTAVDHGRRIPPAATRSETAAAVSNTETADPATLAALADRAVFAPGTTTEEESARFWELIDQERRRFASTGGLWTRWKARLSLRSFARGLREAASRDGRGRP</sequence>
<evidence type="ECO:0000256" key="1">
    <source>
        <dbReference type="SAM" id="MobiDB-lite"/>
    </source>
</evidence>
<evidence type="ECO:0000313" key="4">
    <source>
        <dbReference type="EMBL" id="GAA2584551.1"/>
    </source>
</evidence>
<dbReference type="Pfam" id="PF01841">
    <property type="entry name" value="Transglut_core"/>
    <property type="match status" value="1"/>
</dbReference>
<dbReference type="RefSeq" id="WP_344229897.1">
    <property type="nucleotide sequence ID" value="NZ_BAAARI010000015.1"/>
</dbReference>
<feature type="transmembrane region" description="Helical" evidence="2">
    <location>
        <begin position="250"/>
        <end position="272"/>
    </location>
</feature>
<dbReference type="SUPFAM" id="SSF54001">
    <property type="entry name" value="Cysteine proteinases"/>
    <property type="match status" value="1"/>
</dbReference>
<evidence type="ECO:0000256" key="2">
    <source>
        <dbReference type="SAM" id="Phobius"/>
    </source>
</evidence>
<dbReference type="EMBL" id="BAAARI010000015">
    <property type="protein sequence ID" value="GAA2584551.1"/>
    <property type="molecule type" value="Genomic_DNA"/>
</dbReference>
<keyword evidence="2" id="KW-1133">Transmembrane helix</keyword>
<evidence type="ECO:0000259" key="3">
    <source>
        <dbReference type="Pfam" id="PF01841"/>
    </source>
</evidence>
<feature type="transmembrane region" description="Helical" evidence="2">
    <location>
        <begin position="199"/>
        <end position="217"/>
    </location>
</feature>
<dbReference type="InterPro" id="IPR038765">
    <property type="entry name" value="Papain-like_cys_pep_sf"/>
</dbReference>
<organism evidence="4 5">
    <name type="scientific">Microbacterium binotii</name>
    <dbReference type="NCBI Taxonomy" id="462710"/>
    <lineage>
        <taxon>Bacteria</taxon>
        <taxon>Bacillati</taxon>
        <taxon>Actinomycetota</taxon>
        <taxon>Actinomycetes</taxon>
        <taxon>Micrococcales</taxon>
        <taxon>Microbacteriaceae</taxon>
        <taxon>Microbacterium</taxon>
    </lineage>
</organism>
<feature type="transmembrane region" description="Helical" evidence="2">
    <location>
        <begin position="132"/>
        <end position="154"/>
    </location>
</feature>
<dbReference type="Proteomes" id="UP001500274">
    <property type="component" value="Unassembled WGS sequence"/>
</dbReference>
<feature type="domain" description="Transglutaminase-like" evidence="3">
    <location>
        <begin position="544"/>
        <end position="618"/>
    </location>
</feature>
<keyword evidence="5" id="KW-1185">Reference proteome</keyword>
<evidence type="ECO:0000313" key="5">
    <source>
        <dbReference type="Proteomes" id="UP001500274"/>
    </source>
</evidence>
<feature type="transmembrane region" description="Helical" evidence="2">
    <location>
        <begin position="161"/>
        <end position="179"/>
    </location>
</feature>
<feature type="transmembrane region" description="Helical" evidence="2">
    <location>
        <begin position="49"/>
        <end position="70"/>
    </location>
</feature>
<proteinExistence type="predicted"/>
<feature type="transmembrane region" description="Helical" evidence="2">
    <location>
        <begin position="20"/>
        <end position="43"/>
    </location>
</feature>